<dbReference type="RefSeq" id="WP_248352427.1">
    <property type="nucleotide sequence ID" value="NZ_AP025591.1"/>
</dbReference>
<dbReference type="Pfam" id="PF07301">
    <property type="entry name" value="DUF1453"/>
    <property type="match status" value="1"/>
</dbReference>
<organism evidence="2 3">
    <name type="scientific">Anaeromyxobacter oryzae</name>
    <dbReference type="NCBI Taxonomy" id="2918170"/>
    <lineage>
        <taxon>Bacteria</taxon>
        <taxon>Pseudomonadati</taxon>
        <taxon>Myxococcota</taxon>
        <taxon>Myxococcia</taxon>
        <taxon>Myxococcales</taxon>
        <taxon>Cystobacterineae</taxon>
        <taxon>Anaeromyxobacteraceae</taxon>
        <taxon>Anaeromyxobacter</taxon>
    </lineage>
</organism>
<dbReference type="InterPro" id="IPR031306">
    <property type="entry name" value="CcdC"/>
</dbReference>
<feature type="transmembrane region" description="Helical" evidence="1">
    <location>
        <begin position="43"/>
        <end position="60"/>
    </location>
</feature>
<dbReference type="PANTHER" id="PTHR39164:SF1">
    <property type="entry name" value="PROTEIN CCDC"/>
    <property type="match status" value="1"/>
</dbReference>
<gene>
    <name evidence="2" type="ORF">AMOR_30480</name>
</gene>
<keyword evidence="1" id="KW-1133">Transmembrane helix</keyword>
<feature type="transmembrane region" description="Helical" evidence="1">
    <location>
        <begin position="129"/>
        <end position="149"/>
    </location>
</feature>
<dbReference type="PIRSF" id="PIRSF021441">
    <property type="entry name" value="DUF1453"/>
    <property type="match status" value="1"/>
</dbReference>
<evidence type="ECO:0000313" key="3">
    <source>
        <dbReference type="Proteomes" id="UP001162891"/>
    </source>
</evidence>
<keyword evidence="1" id="KW-0472">Membrane</keyword>
<accession>A0ABM7WX26</accession>
<dbReference type="PANTHER" id="PTHR39164">
    <property type="entry name" value="PROTEIN CCDC"/>
    <property type="match status" value="1"/>
</dbReference>
<feature type="transmembrane region" description="Helical" evidence="1">
    <location>
        <begin position="66"/>
        <end position="84"/>
    </location>
</feature>
<evidence type="ECO:0000313" key="2">
    <source>
        <dbReference type="EMBL" id="BDG04052.1"/>
    </source>
</evidence>
<dbReference type="Proteomes" id="UP001162891">
    <property type="component" value="Chromosome"/>
</dbReference>
<keyword evidence="1" id="KW-0812">Transmembrane</keyword>
<protein>
    <submittedName>
        <fullName evidence="2">Membrane protein</fullName>
    </submittedName>
</protein>
<feature type="transmembrane region" description="Helical" evidence="1">
    <location>
        <begin position="12"/>
        <end position="31"/>
    </location>
</feature>
<proteinExistence type="predicted"/>
<sequence>MPPFPFLGHLPRIAVAAITLLGAGGMLAWRVRETRTPVTTRKIVLPPLGMATGFLMFVAPATRVPWSWGLAAFAVGALVFAIPLSRTSRLSRVGDAVVMRRSRAFLWILLGLFAVRLALRTWVEQHVTPAQTGALFFVLAFGMIVRWRAGMLVDFRRLRAEGAASGPGAAAEAAP</sequence>
<feature type="transmembrane region" description="Helical" evidence="1">
    <location>
        <begin position="104"/>
        <end position="123"/>
    </location>
</feature>
<keyword evidence="3" id="KW-1185">Reference proteome</keyword>
<dbReference type="InterPro" id="IPR058247">
    <property type="entry name" value="DUF1453"/>
</dbReference>
<reference evidence="3" key="1">
    <citation type="journal article" date="2022" name="Int. J. Syst. Evol. Microbiol.">
        <title>Anaeromyxobacter oryzae sp. nov., Anaeromyxobacter diazotrophicus sp. nov. and Anaeromyxobacter paludicola sp. nov., isolated from paddy soils.</title>
        <authorList>
            <person name="Itoh H."/>
            <person name="Xu Z."/>
            <person name="Mise K."/>
            <person name="Masuda Y."/>
            <person name="Ushijima N."/>
            <person name="Hayakawa C."/>
            <person name="Shiratori Y."/>
            <person name="Senoo K."/>
        </authorList>
    </citation>
    <scope>NUCLEOTIDE SEQUENCE [LARGE SCALE GENOMIC DNA]</scope>
    <source>
        <strain evidence="3">Red232</strain>
    </source>
</reference>
<name>A0ABM7WX26_9BACT</name>
<dbReference type="EMBL" id="AP025591">
    <property type="protein sequence ID" value="BDG04052.1"/>
    <property type="molecule type" value="Genomic_DNA"/>
</dbReference>
<evidence type="ECO:0000256" key="1">
    <source>
        <dbReference type="SAM" id="Phobius"/>
    </source>
</evidence>